<dbReference type="Gene3D" id="1.20.120.30">
    <property type="entry name" value="Aspartate receptor, ligand-binding domain"/>
    <property type="match status" value="1"/>
</dbReference>
<dbReference type="EMBL" id="JAUOZS010000002">
    <property type="protein sequence ID" value="MDT8903979.1"/>
    <property type="molecule type" value="Genomic_DNA"/>
</dbReference>
<keyword evidence="3" id="KW-0175">Coiled coil</keyword>
<dbReference type="Proteomes" id="UP001254848">
    <property type="component" value="Unassembled WGS sequence"/>
</dbReference>
<evidence type="ECO:0000256" key="1">
    <source>
        <dbReference type="ARBA" id="ARBA00023224"/>
    </source>
</evidence>
<dbReference type="SMART" id="SM00283">
    <property type="entry name" value="MA"/>
    <property type="match status" value="1"/>
</dbReference>
<dbReference type="PANTHER" id="PTHR32089:SF112">
    <property type="entry name" value="LYSOZYME-LIKE PROTEIN-RELATED"/>
    <property type="match status" value="1"/>
</dbReference>
<protein>
    <submittedName>
        <fullName evidence="5">Methyl-accepting chemotaxis protein</fullName>
    </submittedName>
</protein>
<gene>
    <name evidence="5" type="ORF">Q4T40_22325</name>
</gene>
<evidence type="ECO:0000256" key="2">
    <source>
        <dbReference type="PROSITE-ProRule" id="PRU00284"/>
    </source>
</evidence>
<name>A0ABU3P4K0_9FIRM</name>
<dbReference type="SUPFAM" id="SSF58104">
    <property type="entry name" value="Methyl-accepting chemotaxis protein (MCP) signaling domain"/>
    <property type="match status" value="1"/>
</dbReference>
<comment type="caution">
    <text evidence="5">The sequence shown here is derived from an EMBL/GenBank/DDBJ whole genome shotgun (WGS) entry which is preliminary data.</text>
</comment>
<dbReference type="InterPro" id="IPR025991">
    <property type="entry name" value="Chemoreceptor_zinc-bind_dom"/>
</dbReference>
<feature type="coiled-coil region" evidence="3">
    <location>
        <begin position="450"/>
        <end position="477"/>
    </location>
</feature>
<feature type="domain" description="Methyl-accepting transducer" evidence="4">
    <location>
        <begin position="74"/>
        <end position="324"/>
    </location>
</feature>
<accession>A0ABU3P4K0</accession>
<dbReference type="PROSITE" id="PS50111">
    <property type="entry name" value="CHEMOTAXIS_TRANSDUC_2"/>
    <property type="match status" value="1"/>
</dbReference>
<dbReference type="Pfam" id="PF00015">
    <property type="entry name" value="MCPsignal"/>
    <property type="match status" value="1"/>
</dbReference>
<dbReference type="PANTHER" id="PTHR32089">
    <property type="entry name" value="METHYL-ACCEPTING CHEMOTAXIS PROTEIN MCPB"/>
    <property type="match status" value="1"/>
</dbReference>
<dbReference type="RefSeq" id="WP_413782540.1">
    <property type="nucleotide sequence ID" value="NZ_JAUOZS010000002.1"/>
</dbReference>
<dbReference type="Gene3D" id="1.10.287.950">
    <property type="entry name" value="Methyl-accepting chemotaxis protein"/>
    <property type="match status" value="1"/>
</dbReference>
<proteinExistence type="predicted"/>
<dbReference type="InterPro" id="IPR004089">
    <property type="entry name" value="MCPsignal_dom"/>
</dbReference>
<keyword evidence="6" id="KW-1185">Reference proteome</keyword>
<dbReference type="Pfam" id="PF13682">
    <property type="entry name" value="CZB"/>
    <property type="match status" value="1"/>
</dbReference>
<evidence type="ECO:0000259" key="4">
    <source>
        <dbReference type="PROSITE" id="PS50111"/>
    </source>
</evidence>
<reference evidence="5 6" key="1">
    <citation type="submission" date="2023-07" db="EMBL/GenBank/DDBJ databases">
        <title>The novel representative of Negativicutes class, Anaeroselena agilis gen. nov. sp. nov.</title>
        <authorList>
            <person name="Prokofeva M.I."/>
            <person name="Elcheninov A.G."/>
            <person name="Klyukina A."/>
            <person name="Kublanov I.V."/>
            <person name="Frolov E.N."/>
            <person name="Podosokorskaya O.A."/>
        </authorList>
    </citation>
    <scope>NUCLEOTIDE SEQUENCE [LARGE SCALE GENOMIC DNA]</scope>
    <source>
        <strain evidence="5 6">4137-cl</strain>
    </source>
</reference>
<evidence type="ECO:0000313" key="5">
    <source>
        <dbReference type="EMBL" id="MDT8903979.1"/>
    </source>
</evidence>
<organism evidence="5 6">
    <name type="scientific">Anaeroselena agilis</name>
    <dbReference type="NCBI Taxonomy" id="3063788"/>
    <lineage>
        <taxon>Bacteria</taxon>
        <taxon>Bacillati</taxon>
        <taxon>Bacillota</taxon>
        <taxon>Negativicutes</taxon>
        <taxon>Acetonemataceae</taxon>
        <taxon>Anaeroselena</taxon>
    </lineage>
</organism>
<feature type="coiled-coil region" evidence="3">
    <location>
        <begin position="364"/>
        <end position="391"/>
    </location>
</feature>
<evidence type="ECO:0000313" key="6">
    <source>
        <dbReference type="Proteomes" id="UP001254848"/>
    </source>
</evidence>
<evidence type="ECO:0000256" key="3">
    <source>
        <dbReference type="SAM" id="Coils"/>
    </source>
</evidence>
<sequence>MFNIFKKSAPCEEALCILKNVEDRISGKQADPVRVDYPIHQRVLSNFDKLLASEAKMAEACKKMLGTVSALSEFDVRMTHSSYSLMNFAKEMALLSESNLAIVEEITASMNTVNDTISQTSQKMQHLSSASQALIAKNDESIVQIGEINALKENVVADTTLMREQIGQLVEMATRVNDIVDGVAAIAEQTNLLALNASIEAARAGEHGRGFAVVAEEIRKLADSTKTNLNDMRGFVQNIQQAAQGGRESLGNTLSSTSSMNEKLDNISATVAENVVMLKTAVKDVEDISALMVNVKESAQQVNQAMTMSAQDAEKLHGMTQAIHDDAAQSAANAKQISKIDEDLSGIVRDMVSSLNGGIHAISNEELVANLVKAKEAHANWMRNLKKIADEMKTYPLQTNSKRCAFGHFYHAITIDHPDVLREWAAIDAVHNDMHGMGDKVIAAVEAGDAAGAQSQYAQAEELSRQIEARIDAAIRVIEGKARAGEAVLRYA</sequence>
<keyword evidence="1 2" id="KW-0807">Transducer</keyword>